<accession>A0A644YR69</accession>
<dbReference type="GO" id="GO:0008239">
    <property type="term" value="F:dipeptidyl-peptidase activity"/>
    <property type="evidence" value="ECO:0007669"/>
    <property type="project" value="InterPro"/>
</dbReference>
<dbReference type="InterPro" id="IPR000383">
    <property type="entry name" value="Xaa-Pro-like_dom"/>
</dbReference>
<dbReference type="InterPro" id="IPR008979">
    <property type="entry name" value="Galactose-bd-like_sf"/>
</dbReference>
<dbReference type="Gene3D" id="3.40.50.1820">
    <property type="entry name" value="alpha/beta hydrolase"/>
    <property type="match status" value="2"/>
</dbReference>
<evidence type="ECO:0000256" key="1">
    <source>
        <dbReference type="ARBA" id="ARBA00022801"/>
    </source>
</evidence>
<organism evidence="3">
    <name type="scientific">bioreactor metagenome</name>
    <dbReference type="NCBI Taxonomy" id="1076179"/>
    <lineage>
        <taxon>unclassified sequences</taxon>
        <taxon>metagenomes</taxon>
        <taxon>ecological metagenomes</taxon>
    </lineage>
</organism>
<dbReference type="SUPFAM" id="SSF49785">
    <property type="entry name" value="Galactose-binding domain-like"/>
    <property type="match status" value="1"/>
</dbReference>
<evidence type="ECO:0000313" key="3">
    <source>
        <dbReference type="EMBL" id="MPM28594.1"/>
    </source>
</evidence>
<protein>
    <submittedName>
        <fullName evidence="3">Cocaine esterase</fullName>
        <ecNumber evidence="3">3.1.1.84</ecNumber>
    </submittedName>
</protein>
<dbReference type="Pfam" id="PF02129">
    <property type="entry name" value="Peptidase_S15"/>
    <property type="match status" value="1"/>
</dbReference>
<dbReference type="PANTHER" id="PTHR43056">
    <property type="entry name" value="PEPTIDASE S9 PROLYL OLIGOPEPTIDASE"/>
    <property type="match status" value="1"/>
</dbReference>
<feature type="domain" description="Xaa-Pro dipeptidyl-peptidase C-terminal" evidence="2">
    <location>
        <begin position="347"/>
        <end position="582"/>
    </location>
</feature>
<dbReference type="EC" id="3.1.1.84" evidence="3"/>
<dbReference type="EMBL" id="VSSQ01005295">
    <property type="protein sequence ID" value="MPM28594.1"/>
    <property type="molecule type" value="Genomic_DNA"/>
</dbReference>
<name>A0A644YR69_9ZZZZ</name>
<dbReference type="InterPro" id="IPR005674">
    <property type="entry name" value="CocE/Ser_esterase"/>
</dbReference>
<dbReference type="PANTHER" id="PTHR43056:SF10">
    <property type="entry name" value="COCE_NOND FAMILY, PUTATIVE (AFU_ORTHOLOGUE AFUA_7G00600)-RELATED"/>
    <property type="match status" value="1"/>
</dbReference>
<dbReference type="AlphaFoldDB" id="A0A644YR69"/>
<dbReference type="InterPro" id="IPR050585">
    <property type="entry name" value="Xaa-Pro_dipeptidyl-ppase/CocE"/>
</dbReference>
<dbReference type="InterPro" id="IPR029058">
    <property type="entry name" value="AB_hydrolase_fold"/>
</dbReference>
<gene>
    <name evidence="3" type="primary">cocE_2</name>
    <name evidence="3" type="ORF">SDC9_75120</name>
</gene>
<evidence type="ECO:0000259" key="2">
    <source>
        <dbReference type="SMART" id="SM00939"/>
    </source>
</evidence>
<dbReference type="Pfam" id="PF08530">
    <property type="entry name" value="PepX_C"/>
    <property type="match status" value="1"/>
</dbReference>
<dbReference type="SUPFAM" id="SSF53474">
    <property type="entry name" value="alpha/beta-Hydrolases"/>
    <property type="match status" value="1"/>
</dbReference>
<reference evidence="3" key="1">
    <citation type="submission" date="2019-08" db="EMBL/GenBank/DDBJ databases">
        <authorList>
            <person name="Kucharzyk K."/>
            <person name="Murdoch R.W."/>
            <person name="Higgins S."/>
            <person name="Loffler F."/>
        </authorList>
    </citation>
    <scope>NUCLEOTIDE SEQUENCE</scope>
</reference>
<proteinExistence type="predicted"/>
<dbReference type="InterPro" id="IPR013736">
    <property type="entry name" value="Xaa-Pro_dipept_C"/>
</dbReference>
<sequence length="614" mass="71101">MKLEEFKNLTGLEKAPVYWDRRYTKNLDKLSKPIYTVAKEEDVLIILRDGCKIYCDIYHPAEIEKAPVLIAWSAYGKEMQAMRHGSLPGSSNYFDHSLEAGDMDYFVERGYSFIIPDPRGIGKSEGEFLGIYNPQEQEDLYDTIEWAGTECLWSNGKVALSGYSYFGIIQPLTAALQPPHLVCIMPLSYTDDYYQHGYYGGVGCTYMNMYWELCPSNNPVPWTTKMMSEEEMKQLMKDVQKDPDIGINTYFAKMFNVWPPKYHTFYLDYLLHPQEDDFWKPRSMKYKYGKLKVPTYFKCGWAPSGRWSAPVFNAMNSDELTSYKRCGVMEGYNGMELPYRFMNEEMLRWYDHWMKDIDTGITEEPPFKLNILGRGYRYEHEYPLERTEFKKLYLHTFEELRWEPAAEGNLPPDSFTHRPPHITTNVESLVYTSNRFTKPTEFTGPIELHLFVSIDSDNANFIVKLWQITQGGTRMPLCRTGMLKACYKLDKEKSQIGRPVHDYSEVTPVIPGEINEYVIEINPIGMVFDPGTCIQLEIKAMDNYEAQTGAWQAKMDHLGPIPSASTINYKIYRDKDYQSHILMPYIPETNGELWLQPIITNDIGIGSSGKGSTH</sequence>
<comment type="caution">
    <text evidence="3">The sequence shown here is derived from an EMBL/GenBank/DDBJ whole genome shotgun (WGS) entry which is preliminary data.</text>
</comment>
<dbReference type="SMART" id="SM00939">
    <property type="entry name" value="PepX_C"/>
    <property type="match status" value="1"/>
</dbReference>
<keyword evidence="1 3" id="KW-0378">Hydrolase</keyword>
<dbReference type="NCBIfam" id="TIGR00976">
    <property type="entry name" value="CocE_NonD"/>
    <property type="match status" value="1"/>
</dbReference>
<dbReference type="Gene3D" id="2.60.120.260">
    <property type="entry name" value="Galactose-binding domain-like"/>
    <property type="match status" value="1"/>
</dbReference>